<accession>A0A318SDB0</accession>
<dbReference type="Gene3D" id="3.40.50.1820">
    <property type="entry name" value="alpha/beta hydrolase"/>
    <property type="match status" value="1"/>
</dbReference>
<dbReference type="GO" id="GO:0016787">
    <property type="term" value="F:hydrolase activity"/>
    <property type="evidence" value="ECO:0007669"/>
    <property type="project" value="UniProtKB-KW"/>
</dbReference>
<dbReference type="PANTHER" id="PTHR48081:SF9">
    <property type="entry name" value="CARBOXYLESTERASE"/>
    <property type="match status" value="1"/>
</dbReference>
<name>A0A318SDB0_9BURK</name>
<sequence>MNLDPLRSPARRAGLLAAAATLLSGCSGAQVLDRLVPRSGYRLQPGIAYGPDSRQKLDVYRLPEGARTGGKPPPIVVFFYGGTWTMGERADYRFVGEALAAHGAIAVVPDYRLSPGVRYPEFVRDSARAVRWAFDHAAEIGGDPADIVLMGHSAGGYNAAMLALDARWLQEVGLAPRQLKGWIGLAGPYDFLPIDNPDTQVAFRWPDTPADSQPLAHASPAAPRTLLVAADTDSVVNPRRNTFALAEKLQAAGVDVTLRHYGRINHVTLVGSLAAPLRWLAPVHADVLAFLGLSPA</sequence>
<reference evidence="3 4" key="1">
    <citation type="submission" date="2018-06" db="EMBL/GenBank/DDBJ databases">
        <title>Genomic Encyclopedia of Type Strains, Phase III (KMG-III): the genomes of soil and plant-associated and newly described type strains.</title>
        <authorList>
            <person name="Whitman W."/>
        </authorList>
    </citation>
    <scope>NUCLEOTIDE SEQUENCE [LARGE SCALE GENOMIC DNA]</scope>
    <source>
        <strain evidence="3 4">CECT 7646</strain>
    </source>
</reference>
<dbReference type="AlphaFoldDB" id="A0A318SDB0"/>
<dbReference type="InterPro" id="IPR050300">
    <property type="entry name" value="GDXG_lipolytic_enzyme"/>
</dbReference>
<keyword evidence="4" id="KW-1185">Reference proteome</keyword>
<feature type="domain" description="Alpha/beta hydrolase fold-3" evidence="2">
    <location>
        <begin position="76"/>
        <end position="268"/>
    </location>
</feature>
<dbReference type="RefSeq" id="WP_110466498.1">
    <property type="nucleotide sequence ID" value="NZ_JAMOFZ010000021.1"/>
</dbReference>
<dbReference type="Proteomes" id="UP000247540">
    <property type="component" value="Unassembled WGS sequence"/>
</dbReference>
<evidence type="ECO:0000256" key="1">
    <source>
        <dbReference type="ARBA" id="ARBA00022801"/>
    </source>
</evidence>
<dbReference type="PROSITE" id="PS51257">
    <property type="entry name" value="PROKAR_LIPOPROTEIN"/>
    <property type="match status" value="1"/>
</dbReference>
<organism evidence="3 4">
    <name type="scientific">Xylophilus ampelinus</name>
    <dbReference type="NCBI Taxonomy" id="54067"/>
    <lineage>
        <taxon>Bacteria</taxon>
        <taxon>Pseudomonadati</taxon>
        <taxon>Pseudomonadota</taxon>
        <taxon>Betaproteobacteria</taxon>
        <taxon>Burkholderiales</taxon>
        <taxon>Xylophilus</taxon>
    </lineage>
</organism>
<evidence type="ECO:0000313" key="3">
    <source>
        <dbReference type="EMBL" id="PYE74978.1"/>
    </source>
</evidence>
<dbReference type="Pfam" id="PF07859">
    <property type="entry name" value="Abhydrolase_3"/>
    <property type="match status" value="1"/>
</dbReference>
<dbReference type="OrthoDB" id="9771666at2"/>
<protein>
    <submittedName>
        <fullName evidence="3">Acetyl esterase/lipase</fullName>
    </submittedName>
</protein>
<dbReference type="InterPro" id="IPR029058">
    <property type="entry name" value="AB_hydrolase_fold"/>
</dbReference>
<keyword evidence="1" id="KW-0378">Hydrolase</keyword>
<dbReference type="PANTHER" id="PTHR48081">
    <property type="entry name" value="AB HYDROLASE SUPERFAMILY PROTEIN C4A8.06C"/>
    <property type="match status" value="1"/>
</dbReference>
<dbReference type="EMBL" id="QJTC01000022">
    <property type="protein sequence ID" value="PYE74978.1"/>
    <property type="molecule type" value="Genomic_DNA"/>
</dbReference>
<proteinExistence type="predicted"/>
<dbReference type="SUPFAM" id="SSF53474">
    <property type="entry name" value="alpha/beta-Hydrolases"/>
    <property type="match status" value="1"/>
</dbReference>
<evidence type="ECO:0000313" key="4">
    <source>
        <dbReference type="Proteomes" id="UP000247540"/>
    </source>
</evidence>
<dbReference type="InterPro" id="IPR013094">
    <property type="entry name" value="AB_hydrolase_3"/>
</dbReference>
<comment type="caution">
    <text evidence="3">The sequence shown here is derived from an EMBL/GenBank/DDBJ whole genome shotgun (WGS) entry which is preliminary data.</text>
</comment>
<gene>
    <name evidence="3" type="ORF">DFQ15_12260</name>
</gene>
<evidence type="ECO:0000259" key="2">
    <source>
        <dbReference type="Pfam" id="PF07859"/>
    </source>
</evidence>